<gene>
    <name evidence="3" type="ORF">K340107D12_34080</name>
</gene>
<keyword evidence="4" id="KW-1185">Reference proteome</keyword>
<dbReference type="EMBL" id="BAABZQ010000001">
    <property type="protein sequence ID" value="GAA6500592.1"/>
    <property type="molecule type" value="Genomic_DNA"/>
</dbReference>
<dbReference type="SMART" id="SM00267">
    <property type="entry name" value="GGDEF"/>
    <property type="match status" value="1"/>
</dbReference>
<dbReference type="Pfam" id="PF13426">
    <property type="entry name" value="PAS_9"/>
    <property type="match status" value="1"/>
</dbReference>
<proteinExistence type="predicted"/>
<dbReference type="SUPFAM" id="SSF55073">
    <property type="entry name" value="Nucleotide cyclase"/>
    <property type="match status" value="1"/>
</dbReference>
<dbReference type="InterPro" id="IPR035965">
    <property type="entry name" value="PAS-like_dom_sf"/>
</dbReference>
<evidence type="ECO:0000313" key="3">
    <source>
        <dbReference type="EMBL" id="GAA6500592.1"/>
    </source>
</evidence>
<protein>
    <recommendedName>
        <fullName evidence="5">Diguanylate cyclase</fullName>
    </recommendedName>
</protein>
<dbReference type="Proteomes" id="UP001600941">
    <property type="component" value="Unassembled WGS sequence"/>
</dbReference>
<dbReference type="CDD" id="cd01949">
    <property type="entry name" value="GGDEF"/>
    <property type="match status" value="1"/>
</dbReference>
<dbReference type="PANTHER" id="PTHR44757:SF2">
    <property type="entry name" value="BIOFILM ARCHITECTURE MAINTENANCE PROTEIN MBAA"/>
    <property type="match status" value="1"/>
</dbReference>
<evidence type="ECO:0000259" key="1">
    <source>
        <dbReference type="PROSITE" id="PS50113"/>
    </source>
</evidence>
<dbReference type="InterPro" id="IPR052155">
    <property type="entry name" value="Biofilm_reg_signaling"/>
</dbReference>
<dbReference type="PROSITE" id="PS50887">
    <property type="entry name" value="GGDEF"/>
    <property type="match status" value="1"/>
</dbReference>
<dbReference type="SUPFAM" id="SSF55781">
    <property type="entry name" value="GAF domain-like"/>
    <property type="match status" value="1"/>
</dbReference>
<dbReference type="Pfam" id="PF08447">
    <property type="entry name" value="PAS_3"/>
    <property type="match status" value="2"/>
</dbReference>
<evidence type="ECO:0000313" key="4">
    <source>
        <dbReference type="Proteomes" id="UP001600941"/>
    </source>
</evidence>
<dbReference type="NCBIfam" id="TIGR00254">
    <property type="entry name" value="GGDEF"/>
    <property type="match status" value="1"/>
</dbReference>
<dbReference type="SMART" id="SM00091">
    <property type="entry name" value="PAS"/>
    <property type="match status" value="2"/>
</dbReference>
<dbReference type="InterPro" id="IPR013655">
    <property type="entry name" value="PAS_fold_3"/>
</dbReference>
<feature type="domain" description="PAC" evidence="1">
    <location>
        <begin position="220"/>
        <end position="272"/>
    </location>
</feature>
<sequence>MNESTLRFRQAAEDLEVLTNNVPGGIFRCLYDEKLTLLQVSDGFVSMFGYTREEIKEWFHDHFWEMVDERDRVPTALEVKRQMALGKTKNIEYRVRHKNGNIIWVLDKGQLIEDPCGGCPSFYCIIIDITQEREAQEELRLTLERYDIIMNQTNDIIFEWDIVKDQLKYSRDMEKLFNWNIPRNGVMALFREKTRSILCEEDFDKLKRIYLSILKGESYVEEELRILNREHRYQWWKLRLTVQFDQNRSPIRVIGIILDIDQEKQQSQSLLNRAERDALTGLYNKMTVQSQIRRYLDTMPSDELCAVMILDIDNFKEINDGMGHLFGDAILSDAARRMKHVFRHTDILGRIGGDEFIVFLKDMHDLTNVEKGAWKMIREMYEIQAGHDGKAAVSCSIGISLAPRDGRDFTTLFQKADRALYQAKNEGKNRYFIYDENTAGAYPRNARPRSVVSETIDSNTGGTTQNTRLAEYVFHILYDSGEIKNAVSSILEIVGQQYDVSRVYIFENTENDRCCANTYEWCNEGVEPQKDKLSCVSYEDKLSGNYLDNFNEEGIFYCPDIRTLPKYYYDILASQGIKSLLQCAIRDNGVIKGYVGFDECRQNRYWTREQIDALVFISEILSIFLLKDRVKDALKQESEGLLNLLNNQSAWIYVIDPGTHRLLFINKRTKEFCENADIGLPCYEVFMRRDRPCPFCPIRELSKTCVNKKLEIYNPRFQIWTAAEACLVAWKGEEAVMVSCHDITAYKNAEQD</sequence>
<dbReference type="Gene3D" id="3.30.450.40">
    <property type="match status" value="1"/>
</dbReference>
<dbReference type="InterPro" id="IPR000014">
    <property type="entry name" value="PAS"/>
</dbReference>
<accession>A0ABQ0BVN7</accession>
<dbReference type="SUPFAM" id="SSF55785">
    <property type="entry name" value="PYP-like sensor domain (PAS domain)"/>
    <property type="match status" value="3"/>
</dbReference>
<dbReference type="Pfam" id="PF00990">
    <property type="entry name" value="GGDEF"/>
    <property type="match status" value="1"/>
</dbReference>
<dbReference type="InterPro" id="IPR001610">
    <property type="entry name" value="PAC"/>
</dbReference>
<dbReference type="PROSITE" id="PS50113">
    <property type="entry name" value="PAC"/>
    <property type="match status" value="2"/>
</dbReference>
<dbReference type="Gene3D" id="3.30.450.20">
    <property type="entry name" value="PAS domain"/>
    <property type="match status" value="2"/>
</dbReference>
<comment type="caution">
    <text evidence="3">The sequence shown here is derived from an EMBL/GenBank/DDBJ whole genome shotgun (WGS) entry which is preliminary data.</text>
</comment>
<name>A0ABQ0BVN7_9FIRM</name>
<evidence type="ECO:0008006" key="5">
    <source>
        <dbReference type="Google" id="ProtNLM"/>
    </source>
</evidence>
<feature type="domain" description="PAC" evidence="1">
    <location>
        <begin position="89"/>
        <end position="141"/>
    </location>
</feature>
<organism evidence="3 4">
    <name type="scientific">Blautia parvula</name>
    <dbReference type="NCBI Taxonomy" id="2877527"/>
    <lineage>
        <taxon>Bacteria</taxon>
        <taxon>Bacillati</taxon>
        <taxon>Bacillota</taxon>
        <taxon>Clostridia</taxon>
        <taxon>Lachnospirales</taxon>
        <taxon>Lachnospiraceae</taxon>
        <taxon>Blautia</taxon>
    </lineage>
</organism>
<dbReference type="InterPro" id="IPR029016">
    <property type="entry name" value="GAF-like_dom_sf"/>
</dbReference>
<dbReference type="InterPro" id="IPR043128">
    <property type="entry name" value="Rev_trsase/Diguanyl_cyclase"/>
</dbReference>
<dbReference type="RefSeq" id="WP_227210165.1">
    <property type="nucleotide sequence ID" value="NZ_BAABZQ010000001.1"/>
</dbReference>
<dbReference type="CDD" id="cd00130">
    <property type="entry name" value="PAS"/>
    <property type="match status" value="2"/>
</dbReference>
<dbReference type="SMART" id="SM00086">
    <property type="entry name" value="PAC"/>
    <property type="match status" value="2"/>
</dbReference>
<dbReference type="InterPro" id="IPR000700">
    <property type="entry name" value="PAS-assoc_C"/>
</dbReference>
<feature type="domain" description="GGDEF" evidence="2">
    <location>
        <begin position="303"/>
        <end position="436"/>
    </location>
</feature>
<dbReference type="InterPro" id="IPR000160">
    <property type="entry name" value="GGDEF_dom"/>
</dbReference>
<evidence type="ECO:0000259" key="2">
    <source>
        <dbReference type="PROSITE" id="PS50887"/>
    </source>
</evidence>
<dbReference type="NCBIfam" id="TIGR00229">
    <property type="entry name" value="sensory_box"/>
    <property type="match status" value="1"/>
</dbReference>
<dbReference type="PANTHER" id="PTHR44757">
    <property type="entry name" value="DIGUANYLATE CYCLASE DGCP"/>
    <property type="match status" value="1"/>
</dbReference>
<reference evidence="3 4" key="1">
    <citation type="submission" date="2024-04" db="EMBL/GenBank/DDBJ databases">
        <title>Defined microbial consortia suppress multidrug-resistant proinflammatory Enterobacteriaceae via ecological control.</title>
        <authorList>
            <person name="Furuichi M."/>
            <person name="Kawaguchi T."/>
            <person name="Pust M."/>
            <person name="Yasuma K."/>
            <person name="Plichta D."/>
            <person name="Hasegawa N."/>
            <person name="Ohya T."/>
            <person name="Bhattarai S."/>
            <person name="Sasajima S."/>
            <person name="Aoto Y."/>
            <person name="Tuganbaev T."/>
            <person name="Yaginuma M."/>
            <person name="Ueda M."/>
            <person name="Okahashi N."/>
            <person name="Amafuji K."/>
            <person name="Kiridooshi Y."/>
            <person name="Sugita K."/>
            <person name="Strazar M."/>
            <person name="Skelly A."/>
            <person name="Suda W."/>
            <person name="Hattori M."/>
            <person name="Nakamoto N."/>
            <person name="Caballero S."/>
            <person name="Norman J."/>
            <person name="Olle B."/>
            <person name="Tanoue T."/>
            <person name="Arita M."/>
            <person name="Bucci V."/>
            <person name="Atarashi K."/>
            <person name="Xavier R."/>
            <person name="Honda K."/>
        </authorList>
    </citation>
    <scope>NUCLEOTIDE SEQUENCE [LARGE SCALE GENOMIC DNA]</scope>
    <source>
        <strain evidence="4">k34-0107-D12</strain>
    </source>
</reference>
<dbReference type="InterPro" id="IPR029787">
    <property type="entry name" value="Nucleotide_cyclase"/>
</dbReference>
<dbReference type="Gene3D" id="3.30.70.270">
    <property type="match status" value="1"/>
</dbReference>